<dbReference type="RefSeq" id="WP_181603399.1">
    <property type="nucleotide sequence ID" value="NZ_CP059378.1"/>
</dbReference>
<dbReference type="Pfam" id="PF14130">
    <property type="entry name" value="Cap4_nuclease"/>
    <property type="match status" value="1"/>
</dbReference>
<dbReference type="KEGG" id="cint:HZF06_10040"/>
<protein>
    <submittedName>
        <fullName evidence="3">DUF4297 domain-containing protein</fullName>
    </submittedName>
</protein>
<dbReference type="InterPro" id="IPR025382">
    <property type="entry name" value="Cap4-like_endonuclease_dom"/>
</dbReference>
<evidence type="ECO:0000259" key="2">
    <source>
        <dbReference type="Pfam" id="PF14130"/>
    </source>
</evidence>
<sequence>MSLKEELISKKPREKDGSRSSGRFDYQKDWALCKLLELHQHNDDYLLAFDFHDDIIVIDSEKNPNLIEFYQIKTKTSGNWTTTSLIQSKKSKTEKTLSIMGKIYDNKISFPKNTKSLNFISNATFSMALNKDEEKSIDKKEICLSDLSQKEIKKIVDKIKSEHTLTEEPDLHNITFFKVSDLSLTDHENHTIGKLSKFLENLYSDKNFRVGVIYRTLFDEIKRKNNYAFDIDKYDDLVEHKSIGQNQFTNMLNIILPKINLESTWNNIEQRLNTEKLSILEIKKISRSWLKYQVERMNLGSDTLQNIRIEITKIISKSESTTYSKLMQESLDIFYSTYDGDYSLYDEYYLKAIILMEFCEL</sequence>
<feature type="region of interest" description="Disordered" evidence="1">
    <location>
        <begin position="1"/>
        <end position="22"/>
    </location>
</feature>
<dbReference type="Proteomes" id="UP000512286">
    <property type="component" value="Chromosome"/>
</dbReference>
<proteinExistence type="predicted"/>
<dbReference type="GO" id="GO:0004518">
    <property type="term" value="F:nuclease activity"/>
    <property type="evidence" value="ECO:0007669"/>
    <property type="project" value="InterPro"/>
</dbReference>
<accession>A0A7D6ZJ64</accession>
<name>A0A7D6ZJ64_9CLOT</name>
<organism evidence="3 4">
    <name type="scientific">Clostridium intestinale</name>
    <dbReference type="NCBI Taxonomy" id="36845"/>
    <lineage>
        <taxon>Bacteria</taxon>
        <taxon>Bacillati</taxon>
        <taxon>Bacillota</taxon>
        <taxon>Clostridia</taxon>
        <taxon>Eubacteriales</taxon>
        <taxon>Clostridiaceae</taxon>
        <taxon>Clostridium</taxon>
    </lineage>
</organism>
<dbReference type="AlphaFoldDB" id="A0A7D6ZJ64"/>
<feature type="compositionally biased region" description="Basic and acidic residues" evidence="1">
    <location>
        <begin position="1"/>
        <end position="18"/>
    </location>
</feature>
<reference evidence="3 4" key="1">
    <citation type="submission" date="2020-07" db="EMBL/GenBank/DDBJ databases">
        <title>Electron transfer.</title>
        <authorList>
            <person name="Huang L."/>
            <person name="Liu X."/>
            <person name="Zhou S."/>
        </authorList>
    </citation>
    <scope>NUCLEOTIDE SEQUENCE [LARGE SCALE GENOMIC DNA]</scope>
    <source>
        <strain evidence="3 4">Lx1</strain>
    </source>
</reference>
<gene>
    <name evidence="3" type="ORF">HZF06_10040</name>
</gene>
<feature type="domain" description="CD-NTase associated protein 4-like DNA endonuclease" evidence="2">
    <location>
        <begin position="17"/>
        <end position="224"/>
    </location>
</feature>
<evidence type="ECO:0000256" key="1">
    <source>
        <dbReference type="SAM" id="MobiDB-lite"/>
    </source>
</evidence>
<dbReference type="EMBL" id="CP059378">
    <property type="protein sequence ID" value="QLY81901.1"/>
    <property type="molecule type" value="Genomic_DNA"/>
</dbReference>
<evidence type="ECO:0000313" key="4">
    <source>
        <dbReference type="Proteomes" id="UP000512286"/>
    </source>
</evidence>
<evidence type="ECO:0000313" key="3">
    <source>
        <dbReference type="EMBL" id="QLY81901.1"/>
    </source>
</evidence>